<feature type="domain" description="Nudix hydrolase" evidence="2">
    <location>
        <begin position="8"/>
        <end position="135"/>
    </location>
</feature>
<dbReference type="Gene3D" id="3.90.79.10">
    <property type="entry name" value="Nucleoside Triphosphate Pyrophosphohydrolase"/>
    <property type="match status" value="1"/>
</dbReference>
<sequence length="177" mass="19511">MAAPMAREVVEQCSVVAIAAMDGNSIPMVYRYRNTYDSWLWELPAGLLDAAGEPPYLNTVCGLKEEVGLQVSIWQVLVDFNTAPGLSDESVRIYLATGLSEVARPEAHDDEEADMTMLRPPIDETVRRVFSGEIVNFIAIVGILAAHAVTTEFVQSRSLNSQWIDKQTVLAARKVTQ</sequence>
<dbReference type="InterPro" id="IPR000086">
    <property type="entry name" value="NUDIX_hydrolase_dom"/>
</dbReference>
<dbReference type="GO" id="GO:0019693">
    <property type="term" value="P:ribose phosphate metabolic process"/>
    <property type="evidence" value="ECO:0007669"/>
    <property type="project" value="TreeGrafter"/>
</dbReference>
<dbReference type="PIR" id="S72960">
    <property type="entry name" value="S72960"/>
</dbReference>
<dbReference type="InterPro" id="IPR015797">
    <property type="entry name" value="NUDIX_hydrolase-like_dom_sf"/>
</dbReference>
<reference evidence="3" key="3">
    <citation type="submission" date="1997-06" db="EMBL/GenBank/DDBJ databases">
        <authorList>
            <person name="Parkhill J."/>
            <person name="Barrell B.G."/>
            <person name="Rajandream M.A."/>
        </authorList>
    </citation>
    <scope>NUCLEOTIDE SEQUENCE</scope>
</reference>
<keyword evidence="1" id="KW-0378">Hydrolase</keyword>
<evidence type="ECO:0000313" key="3">
    <source>
        <dbReference type="EMBL" id="CAB08283.1"/>
    </source>
</evidence>
<gene>
    <name evidence="3" type="primary">MLC1351.08c</name>
</gene>
<evidence type="ECO:0000259" key="2">
    <source>
        <dbReference type="PROSITE" id="PS51462"/>
    </source>
</evidence>
<dbReference type="EMBL" id="Z95117">
    <property type="protein sequence ID" value="CAB08283.1"/>
    <property type="molecule type" value="Genomic_DNA"/>
</dbReference>
<proteinExistence type="predicted"/>
<protein>
    <submittedName>
        <fullName evidence="3">Uncharacterized protein MLC1351.08c</fullName>
    </submittedName>
</protein>
<reference evidence="3" key="1">
    <citation type="journal article" date="1993" name="Mol. Microbiol.">
        <title>Use of an ordered cosmid library to deduce the genomic organization of Mycobacterium leprae.</title>
        <authorList>
            <person name="Eiglmeier K."/>
            <person name="Honore N."/>
            <person name="Woods S.A."/>
            <person name="Caudron B."/>
            <person name="Cole S.T."/>
        </authorList>
    </citation>
    <scope>NUCLEOTIDE SEQUENCE</scope>
</reference>
<dbReference type="GO" id="GO:0006753">
    <property type="term" value="P:nucleoside phosphate metabolic process"/>
    <property type="evidence" value="ECO:0007669"/>
    <property type="project" value="TreeGrafter"/>
</dbReference>
<dbReference type="PROSITE" id="PS51462">
    <property type="entry name" value="NUDIX"/>
    <property type="match status" value="1"/>
</dbReference>
<dbReference type="SUPFAM" id="SSF55811">
    <property type="entry name" value="Nudix"/>
    <property type="match status" value="1"/>
</dbReference>
<dbReference type="PANTHER" id="PTHR11839">
    <property type="entry name" value="UDP/ADP-SUGAR PYROPHOSPHATASE"/>
    <property type="match status" value="1"/>
</dbReference>
<evidence type="ECO:0000256" key="1">
    <source>
        <dbReference type="ARBA" id="ARBA00022801"/>
    </source>
</evidence>
<reference evidence="3" key="2">
    <citation type="submission" date="1997-05" db="EMBL/GenBank/DDBJ databases">
        <authorList>
            <person name="Murphy L."/>
            <person name="Harris D."/>
        </authorList>
    </citation>
    <scope>NUCLEOTIDE SEQUENCE</scope>
</reference>
<dbReference type="AlphaFoldDB" id="Q49891"/>
<name>Q49891_MYCLR</name>
<organism evidence="3">
    <name type="scientific">Mycobacterium leprae</name>
    <dbReference type="NCBI Taxonomy" id="1769"/>
    <lineage>
        <taxon>Bacteria</taxon>
        <taxon>Bacillati</taxon>
        <taxon>Actinomycetota</taxon>
        <taxon>Actinomycetes</taxon>
        <taxon>Mycobacteriales</taxon>
        <taxon>Mycobacteriaceae</taxon>
        <taxon>Mycobacterium</taxon>
    </lineage>
</organism>
<accession>Q49891</accession>
<dbReference type="GO" id="GO:0005829">
    <property type="term" value="C:cytosol"/>
    <property type="evidence" value="ECO:0007669"/>
    <property type="project" value="TreeGrafter"/>
</dbReference>
<dbReference type="PANTHER" id="PTHR11839:SF31">
    <property type="entry name" value="ADP-RIBOSE PYROPHOSPHATASE"/>
    <property type="match status" value="1"/>
</dbReference>
<dbReference type="GO" id="GO:0016787">
    <property type="term" value="F:hydrolase activity"/>
    <property type="evidence" value="ECO:0007669"/>
    <property type="project" value="UniProtKB-KW"/>
</dbReference>